<dbReference type="AlphaFoldDB" id="A0A3P7L7Z9"/>
<dbReference type="Gene3D" id="1.10.238.10">
    <property type="entry name" value="EF-hand"/>
    <property type="match status" value="2"/>
</dbReference>
<reference evidence="5 6" key="1">
    <citation type="submission" date="2018-11" db="EMBL/GenBank/DDBJ databases">
        <authorList>
            <consortium name="Pathogen Informatics"/>
        </authorList>
    </citation>
    <scope>NUCLEOTIDE SEQUENCE [LARGE SCALE GENOMIC DNA]</scope>
</reference>
<feature type="region of interest" description="Disordered" evidence="3">
    <location>
        <begin position="61"/>
        <end position="80"/>
    </location>
</feature>
<dbReference type="Pfam" id="PF13499">
    <property type="entry name" value="EF-hand_7"/>
    <property type="match status" value="1"/>
</dbReference>
<dbReference type="InterPro" id="IPR050230">
    <property type="entry name" value="CALM/Myosin/TropC-like"/>
</dbReference>
<protein>
    <recommendedName>
        <fullName evidence="4">EF-hand domain-containing protein</fullName>
    </recommendedName>
</protein>
<evidence type="ECO:0000256" key="1">
    <source>
        <dbReference type="ARBA" id="ARBA00022737"/>
    </source>
</evidence>
<organism evidence="5 6">
    <name type="scientific">Dibothriocephalus latus</name>
    <name type="common">Fish tapeworm</name>
    <name type="synonym">Diphyllobothrium latum</name>
    <dbReference type="NCBI Taxonomy" id="60516"/>
    <lineage>
        <taxon>Eukaryota</taxon>
        <taxon>Metazoa</taxon>
        <taxon>Spiralia</taxon>
        <taxon>Lophotrochozoa</taxon>
        <taxon>Platyhelminthes</taxon>
        <taxon>Cestoda</taxon>
        <taxon>Eucestoda</taxon>
        <taxon>Diphyllobothriidea</taxon>
        <taxon>Diphyllobothriidae</taxon>
        <taxon>Dibothriocephalus</taxon>
    </lineage>
</organism>
<proteinExistence type="predicted"/>
<dbReference type="SUPFAM" id="SSF47473">
    <property type="entry name" value="EF-hand"/>
    <property type="match status" value="1"/>
</dbReference>
<feature type="domain" description="EF-hand" evidence="4">
    <location>
        <begin position="82"/>
        <end position="117"/>
    </location>
</feature>
<keyword evidence="2" id="KW-0106">Calcium</keyword>
<evidence type="ECO:0000313" key="5">
    <source>
        <dbReference type="EMBL" id="VDN09550.1"/>
    </source>
</evidence>
<feature type="domain" description="EF-hand" evidence="4">
    <location>
        <begin position="118"/>
        <end position="153"/>
    </location>
</feature>
<evidence type="ECO:0000256" key="3">
    <source>
        <dbReference type="SAM" id="MobiDB-lite"/>
    </source>
</evidence>
<dbReference type="PANTHER" id="PTHR23048:SF0">
    <property type="entry name" value="CALMODULIN LIKE 3"/>
    <property type="match status" value="1"/>
</dbReference>
<sequence length="225" mass="25507">MSRQLSKGLSKKRPLSVELMRAPASERESRLVVALIRAQSECVDAIRLYFRMEFSTLPTDREDSTESRLTATSAASSAREEQRRQVLKSIAHMLDTDGDGLIDGGDLLGVIRGLQQNPTEAEFQDMISEVEMNRDGFLDVDDFCVFLEQKTIGFDIRTRIKTVFDAFDHSGTGLVRAADLHRIMLAFDENITLEECEQLIQEVSYSKEYLTLQGKPFLFMVIPLF</sequence>
<dbReference type="OrthoDB" id="10590079at2759"/>
<accession>A0A3P7L7Z9</accession>
<gene>
    <name evidence="5" type="ORF">DILT_LOCUS5381</name>
</gene>
<dbReference type="InterPro" id="IPR018247">
    <property type="entry name" value="EF_Hand_1_Ca_BS"/>
</dbReference>
<evidence type="ECO:0000313" key="6">
    <source>
        <dbReference type="Proteomes" id="UP000281553"/>
    </source>
</evidence>
<evidence type="ECO:0000259" key="4">
    <source>
        <dbReference type="PROSITE" id="PS50222"/>
    </source>
</evidence>
<dbReference type="InterPro" id="IPR002048">
    <property type="entry name" value="EF_hand_dom"/>
</dbReference>
<dbReference type="InterPro" id="IPR011992">
    <property type="entry name" value="EF-hand-dom_pair"/>
</dbReference>
<dbReference type="GO" id="GO:0016460">
    <property type="term" value="C:myosin II complex"/>
    <property type="evidence" value="ECO:0007669"/>
    <property type="project" value="TreeGrafter"/>
</dbReference>
<dbReference type="Proteomes" id="UP000281553">
    <property type="component" value="Unassembled WGS sequence"/>
</dbReference>
<dbReference type="PROSITE" id="PS50222">
    <property type="entry name" value="EF_HAND_2"/>
    <property type="match status" value="3"/>
</dbReference>
<dbReference type="GO" id="GO:0005509">
    <property type="term" value="F:calcium ion binding"/>
    <property type="evidence" value="ECO:0007669"/>
    <property type="project" value="InterPro"/>
</dbReference>
<keyword evidence="1" id="KW-0677">Repeat</keyword>
<evidence type="ECO:0000256" key="2">
    <source>
        <dbReference type="ARBA" id="ARBA00022837"/>
    </source>
</evidence>
<dbReference type="FunFam" id="1.10.238.10:FF:000178">
    <property type="entry name" value="Calmodulin-2 A"/>
    <property type="match status" value="1"/>
</dbReference>
<dbReference type="EMBL" id="UYRU01047299">
    <property type="protein sequence ID" value="VDN09550.1"/>
    <property type="molecule type" value="Genomic_DNA"/>
</dbReference>
<dbReference type="PROSITE" id="PS00018">
    <property type="entry name" value="EF_HAND_1"/>
    <property type="match status" value="1"/>
</dbReference>
<keyword evidence="6" id="KW-1185">Reference proteome</keyword>
<feature type="domain" description="EF-hand" evidence="4">
    <location>
        <begin position="155"/>
        <end position="190"/>
    </location>
</feature>
<dbReference type="SMART" id="SM00054">
    <property type="entry name" value="EFh"/>
    <property type="match status" value="3"/>
</dbReference>
<name>A0A3P7L7Z9_DIBLA</name>
<feature type="compositionally biased region" description="Low complexity" evidence="3">
    <location>
        <begin position="67"/>
        <end position="77"/>
    </location>
</feature>
<dbReference type="PANTHER" id="PTHR23048">
    <property type="entry name" value="MYOSIN LIGHT CHAIN 1, 3"/>
    <property type="match status" value="1"/>
</dbReference>